<keyword evidence="1" id="KW-1133">Transmembrane helix</keyword>
<gene>
    <name evidence="2" type="ORF">PGQ11_006392</name>
</gene>
<evidence type="ECO:0000256" key="1">
    <source>
        <dbReference type="SAM" id="Phobius"/>
    </source>
</evidence>
<sequence>MAHRKSQSAAFDEEHCAMVKVHPHLSMSALVQTLPRTRLGSLVNRLFGGSFALFYISGCMLTVCRMSYLHLHGLMPAPPEAVEGGTGLREAWFIAAVNQKLPFQYLIGLCLVIYAVAFGARAFAGDLSGSWTSHAEVYSIFAFVCLHYEQGRVGSSLKRRKVILAAKLTITLLLTGMLWVAFSMSQQHFSNVREDWKWASDPGVPKWLAIGNLYLILFDLSMNLWACTLLPVLVFSLLASFLLCFTGAGSPNVHLYDRSDEDVHLAYKEGRGPSEGIMNSVRVRPRSLMQEATSLGERMLGLLAK</sequence>
<evidence type="ECO:0000313" key="2">
    <source>
        <dbReference type="EMBL" id="KAK8867814.1"/>
    </source>
</evidence>
<organism evidence="2 3">
    <name type="scientific">Apiospora arundinis</name>
    <dbReference type="NCBI Taxonomy" id="335852"/>
    <lineage>
        <taxon>Eukaryota</taxon>
        <taxon>Fungi</taxon>
        <taxon>Dikarya</taxon>
        <taxon>Ascomycota</taxon>
        <taxon>Pezizomycotina</taxon>
        <taxon>Sordariomycetes</taxon>
        <taxon>Xylariomycetidae</taxon>
        <taxon>Amphisphaeriales</taxon>
        <taxon>Apiosporaceae</taxon>
        <taxon>Apiospora</taxon>
    </lineage>
</organism>
<feature type="transmembrane region" description="Helical" evidence="1">
    <location>
        <begin position="162"/>
        <end position="182"/>
    </location>
</feature>
<proteinExistence type="predicted"/>
<keyword evidence="3" id="KW-1185">Reference proteome</keyword>
<reference evidence="2 3" key="1">
    <citation type="journal article" date="2024" name="IMA Fungus">
        <title>Apiospora arundinis, a panoply of carbohydrate-active enzymes and secondary metabolites.</title>
        <authorList>
            <person name="Sorensen T."/>
            <person name="Petersen C."/>
            <person name="Muurmann A.T."/>
            <person name="Christiansen J.V."/>
            <person name="Brundto M.L."/>
            <person name="Overgaard C.K."/>
            <person name="Boysen A.T."/>
            <person name="Wollenberg R.D."/>
            <person name="Larsen T.O."/>
            <person name="Sorensen J.L."/>
            <person name="Nielsen K.L."/>
            <person name="Sondergaard T.E."/>
        </authorList>
    </citation>
    <scope>NUCLEOTIDE SEQUENCE [LARGE SCALE GENOMIC DNA]</scope>
    <source>
        <strain evidence="2 3">AAU 773</strain>
    </source>
</reference>
<evidence type="ECO:0000313" key="3">
    <source>
        <dbReference type="Proteomes" id="UP001390339"/>
    </source>
</evidence>
<accession>A0ABR2ISJ4</accession>
<feature type="transmembrane region" description="Helical" evidence="1">
    <location>
        <begin position="46"/>
        <end position="68"/>
    </location>
</feature>
<dbReference type="Proteomes" id="UP001390339">
    <property type="component" value="Unassembled WGS sequence"/>
</dbReference>
<dbReference type="EMBL" id="JAPCWZ010000004">
    <property type="protein sequence ID" value="KAK8867814.1"/>
    <property type="molecule type" value="Genomic_DNA"/>
</dbReference>
<feature type="transmembrane region" description="Helical" evidence="1">
    <location>
        <begin position="222"/>
        <end position="245"/>
    </location>
</feature>
<name>A0ABR2ISJ4_9PEZI</name>
<keyword evidence="1" id="KW-0812">Transmembrane</keyword>
<keyword evidence="1" id="KW-0472">Membrane</keyword>
<feature type="transmembrane region" description="Helical" evidence="1">
    <location>
        <begin position="103"/>
        <end position="124"/>
    </location>
</feature>
<protein>
    <submittedName>
        <fullName evidence="2">Uncharacterized protein</fullName>
    </submittedName>
</protein>
<comment type="caution">
    <text evidence="2">The sequence shown here is derived from an EMBL/GenBank/DDBJ whole genome shotgun (WGS) entry which is preliminary data.</text>
</comment>